<dbReference type="GO" id="GO:0051028">
    <property type="term" value="P:mRNA transport"/>
    <property type="evidence" value="ECO:0007669"/>
    <property type="project" value="UniProtKB-KW"/>
</dbReference>
<evidence type="ECO:0000313" key="15">
    <source>
        <dbReference type="EMBL" id="ORY73448.1"/>
    </source>
</evidence>
<feature type="compositionally biased region" description="Pro residues" evidence="13">
    <location>
        <begin position="345"/>
        <end position="357"/>
    </location>
</feature>
<dbReference type="OrthoDB" id="2530074at2759"/>
<feature type="compositionally biased region" description="Low complexity" evidence="13">
    <location>
        <begin position="9"/>
        <end position="34"/>
    </location>
</feature>
<dbReference type="STRING" id="106004.A0A1Y2EPJ9"/>
<evidence type="ECO:0000256" key="9">
    <source>
        <dbReference type="ARBA" id="ARBA00022884"/>
    </source>
</evidence>
<evidence type="ECO:0000256" key="3">
    <source>
        <dbReference type="ARBA" id="ARBA00009548"/>
    </source>
</evidence>
<sequence length="1005" mass="105211">MASATPSDTPTHTQQATAPPAATASTPASSAPKPKTTKPKQRRGKPVKRRGAKIEEDEEQSEDVALQAAPPADASDSDSDFSVGGAPDEDEDDEDEDESEAEGAADPKTPATASTEQLAADSKSSAKALLDGNAAHPSWSEMPAAGEKGAEDLPTLDFASLTPGTLAAVPAAPASKAPPPGRKPSATTSDKAGASTDRPNKREQMLAKREAKSAELKAKDPVAWEAQDKQRKERELTRKKEKSARAKERKREKKLAEQQQGATETAPAPASAPKQDGPSASASASTSTPAPPTGPRAAAQPKPTRPPVPSRPSRTAIQLGLANAESSTSTPAASTSAPTPSAPASRPPPSSRAPPAGPAASRPPHQPNQGPSADYVQAREAYSTRLANDPSYIPRVGKFWSHDDRLASPEVRPLVWRGRGGRGGERGGFVGRGRGRGRGGVRGTEGWSASGGWEQGAPESEEKKGEEGEAVVEEPKKQEERAEKSGGEDTEDDGWGRGEAKKLRNTTSTPSSFASVPAWNHDGFDELQEDRPPSTNGRGRGGFRGRGGRGGWVGSPSHDANGRPIPGAINPRYANLPFHPQHRFPLAPAAPPAAVADAPATEDQTTSRPVAGEASLFDESSGEEKKPAVGVRLPGSAAPPAPAPVELAIKGTAALSLEESTQTEATQTSSTVQTLEASAEQPLRRPSASTGILYSAVPARLPSDDQAPPPPPPTQPPYAPPPHLAHQYHQLPPHLQPQGPPPPFPSQAPPPGQFIPRHASPAFYPHQHQPYYSPDAFPSMPTPGATPPPPPLYPLGPGGQPQAFFAPPRASKIEIKAPGSGTILSASGDAFSPRPSLAGQPPFAVPPPPHQRQPQYSPISSRDGMGTPGSPQMMQQRQQQHQQQQQMHHMAQQYGGYAPSPYEYEQGPGAGGAGPDGSYVPVENGGIVYFVKSPNAPRQPYYSHQPQHPYYDPYAQQQGGGGGYGAVPQQQQQDPAIVMSSGGGYGQQGGQGGESRFPGEAPVYF</sequence>
<feature type="compositionally biased region" description="Low complexity" evidence="13">
    <location>
        <begin position="966"/>
        <end position="976"/>
    </location>
</feature>
<keyword evidence="12" id="KW-0539">Nucleus</keyword>
<evidence type="ECO:0000313" key="16">
    <source>
        <dbReference type="Proteomes" id="UP000193467"/>
    </source>
</evidence>
<feature type="compositionally biased region" description="Low complexity" evidence="13">
    <location>
        <begin position="266"/>
        <end position="288"/>
    </location>
</feature>
<feature type="region of interest" description="Disordered" evidence="13">
    <location>
        <begin position="820"/>
        <end position="918"/>
    </location>
</feature>
<keyword evidence="5" id="KW-0963">Cytoplasm</keyword>
<keyword evidence="4" id="KW-0813">Transport</keyword>
<organism evidence="15 16">
    <name type="scientific">Leucosporidium creatinivorum</name>
    <dbReference type="NCBI Taxonomy" id="106004"/>
    <lineage>
        <taxon>Eukaryota</taxon>
        <taxon>Fungi</taxon>
        <taxon>Dikarya</taxon>
        <taxon>Basidiomycota</taxon>
        <taxon>Pucciniomycotina</taxon>
        <taxon>Microbotryomycetes</taxon>
        <taxon>Leucosporidiales</taxon>
        <taxon>Leucosporidium</taxon>
    </lineage>
</organism>
<feature type="compositionally biased region" description="Pro residues" evidence="13">
    <location>
        <begin position="780"/>
        <end position="794"/>
    </location>
</feature>
<evidence type="ECO:0000256" key="7">
    <source>
        <dbReference type="ARBA" id="ARBA00022816"/>
    </source>
</evidence>
<feature type="compositionally biased region" description="Basic residues" evidence="13">
    <location>
        <begin position="35"/>
        <end position="51"/>
    </location>
</feature>
<dbReference type="InParanoid" id="A0A1Y2EPJ9"/>
<feature type="compositionally biased region" description="Basic and acidic residues" evidence="13">
    <location>
        <begin position="198"/>
        <end position="246"/>
    </location>
</feature>
<comment type="similarity">
    <text evidence="3">Belongs to the CASC3 family.</text>
</comment>
<evidence type="ECO:0000256" key="4">
    <source>
        <dbReference type="ARBA" id="ARBA00022448"/>
    </source>
</evidence>
<dbReference type="GO" id="GO:0008380">
    <property type="term" value="P:RNA splicing"/>
    <property type="evidence" value="ECO:0007669"/>
    <property type="project" value="UniProtKB-KW"/>
</dbReference>
<evidence type="ECO:0000256" key="5">
    <source>
        <dbReference type="ARBA" id="ARBA00022490"/>
    </source>
</evidence>
<keyword evidence="9" id="KW-0694">RNA-binding</keyword>
<evidence type="ECO:0000256" key="10">
    <source>
        <dbReference type="ARBA" id="ARBA00023161"/>
    </source>
</evidence>
<feature type="compositionally biased region" description="Polar residues" evidence="13">
    <location>
        <begin position="505"/>
        <end position="514"/>
    </location>
</feature>
<keyword evidence="7" id="KW-0509">mRNA transport</keyword>
<dbReference type="GO" id="GO:0006417">
    <property type="term" value="P:regulation of translation"/>
    <property type="evidence" value="ECO:0007669"/>
    <property type="project" value="UniProtKB-KW"/>
</dbReference>
<dbReference type="Pfam" id="PF09405">
    <property type="entry name" value="Btz"/>
    <property type="match status" value="1"/>
</dbReference>
<dbReference type="GO" id="GO:0003729">
    <property type="term" value="F:mRNA binding"/>
    <property type="evidence" value="ECO:0007669"/>
    <property type="project" value="InterPro"/>
</dbReference>
<keyword evidence="8" id="KW-0810">Translation regulation</keyword>
<dbReference type="InterPro" id="IPR018545">
    <property type="entry name" value="Btz_dom"/>
</dbReference>
<feature type="compositionally biased region" description="Low complexity" evidence="13">
    <location>
        <begin position="68"/>
        <end position="86"/>
    </location>
</feature>
<evidence type="ECO:0000256" key="6">
    <source>
        <dbReference type="ARBA" id="ARBA00022664"/>
    </source>
</evidence>
<keyword evidence="11" id="KW-0508">mRNA splicing</keyword>
<dbReference type="GO" id="GO:0006397">
    <property type="term" value="P:mRNA processing"/>
    <property type="evidence" value="ECO:0007669"/>
    <property type="project" value="UniProtKB-KW"/>
</dbReference>
<feature type="compositionally biased region" description="Acidic residues" evidence="13">
    <location>
        <begin position="87"/>
        <end position="103"/>
    </location>
</feature>
<feature type="region of interest" description="Disordered" evidence="13">
    <location>
        <begin position="937"/>
        <end position="1005"/>
    </location>
</feature>
<evidence type="ECO:0000256" key="13">
    <source>
        <dbReference type="SAM" id="MobiDB-lite"/>
    </source>
</evidence>
<dbReference type="AlphaFoldDB" id="A0A1Y2EPJ9"/>
<feature type="compositionally biased region" description="Gly residues" evidence="13">
    <location>
        <begin position="981"/>
        <end position="993"/>
    </location>
</feature>
<evidence type="ECO:0000256" key="11">
    <source>
        <dbReference type="ARBA" id="ARBA00023187"/>
    </source>
</evidence>
<evidence type="ECO:0000259" key="14">
    <source>
        <dbReference type="Pfam" id="PF09405"/>
    </source>
</evidence>
<dbReference type="GO" id="GO:0000184">
    <property type="term" value="P:nuclear-transcribed mRNA catabolic process, nonsense-mediated decay"/>
    <property type="evidence" value="ECO:0007669"/>
    <property type="project" value="UniProtKB-KW"/>
</dbReference>
<dbReference type="EMBL" id="MCGR01000046">
    <property type="protein sequence ID" value="ORY73448.1"/>
    <property type="molecule type" value="Genomic_DNA"/>
</dbReference>
<feature type="region of interest" description="Disordered" evidence="13">
    <location>
        <begin position="1"/>
        <end position="805"/>
    </location>
</feature>
<reference evidence="15 16" key="1">
    <citation type="submission" date="2016-07" db="EMBL/GenBank/DDBJ databases">
        <title>Pervasive Adenine N6-methylation of Active Genes in Fungi.</title>
        <authorList>
            <consortium name="DOE Joint Genome Institute"/>
            <person name="Mondo S.J."/>
            <person name="Dannebaum R.O."/>
            <person name="Kuo R.C."/>
            <person name="Labutti K."/>
            <person name="Haridas S."/>
            <person name="Kuo A."/>
            <person name="Salamov A."/>
            <person name="Ahrendt S.R."/>
            <person name="Lipzen A."/>
            <person name="Sullivan W."/>
            <person name="Andreopoulos W.B."/>
            <person name="Clum A."/>
            <person name="Lindquist E."/>
            <person name="Daum C."/>
            <person name="Ramamoorthy G.K."/>
            <person name="Gryganskyi A."/>
            <person name="Culley D."/>
            <person name="Magnuson J.K."/>
            <person name="James T.Y."/>
            <person name="O'Malley M.A."/>
            <person name="Stajich J.E."/>
            <person name="Spatafora J.W."/>
            <person name="Visel A."/>
            <person name="Grigoriev I.V."/>
        </authorList>
    </citation>
    <scope>NUCLEOTIDE SEQUENCE [LARGE SCALE GENOMIC DNA]</scope>
    <source>
        <strain evidence="15 16">62-1032</strain>
    </source>
</reference>
<feature type="compositionally biased region" description="Basic and acidic residues" evidence="13">
    <location>
        <begin position="460"/>
        <end position="487"/>
    </location>
</feature>
<feature type="compositionally biased region" description="Low complexity" evidence="13">
    <location>
        <begin position="161"/>
        <end position="175"/>
    </location>
</feature>
<feature type="compositionally biased region" description="Low complexity" evidence="13">
    <location>
        <begin position="658"/>
        <end position="674"/>
    </location>
</feature>
<name>A0A1Y2EPJ9_9BASI</name>
<comment type="caution">
    <text evidence="15">The sequence shown here is derived from an EMBL/GenBank/DDBJ whole genome shotgun (WGS) entry which is preliminary data.</text>
</comment>
<keyword evidence="10" id="KW-0866">Nonsense-mediated mRNA decay</keyword>
<evidence type="ECO:0000256" key="2">
    <source>
        <dbReference type="ARBA" id="ARBA00004496"/>
    </source>
</evidence>
<keyword evidence="6" id="KW-0507">mRNA processing</keyword>
<evidence type="ECO:0000256" key="1">
    <source>
        <dbReference type="ARBA" id="ARBA00004123"/>
    </source>
</evidence>
<feature type="compositionally biased region" description="Low complexity" evidence="13">
    <location>
        <begin position="938"/>
        <end position="957"/>
    </location>
</feature>
<feature type="domain" description="Btz" evidence="14">
    <location>
        <begin position="362"/>
        <end position="411"/>
    </location>
</feature>
<feature type="compositionally biased region" description="Pro residues" evidence="13">
    <location>
        <begin position="707"/>
        <end position="723"/>
    </location>
</feature>
<dbReference type="GO" id="GO:0035145">
    <property type="term" value="C:exon-exon junction complex"/>
    <property type="evidence" value="ECO:0007669"/>
    <property type="project" value="InterPro"/>
</dbReference>
<gene>
    <name evidence="15" type="ORF">BCR35DRAFT_307206</name>
</gene>
<feature type="compositionally biased region" description="Low complexity" evidence="13">
    <location>
        <begin position="326"/>
        <end position="344"/>
    </location>
</feature>
<proteinExistence type="inferred from homology"/>
<feature type="compositionally biased region" description="Low complexity" evidence="13">
    <location>
        <begin position="872"/>
        <end position="893"/>
    </location>
</feature>
<accession>A0A1Y2EPJ9</accession>
<feature type="compositionally biased region" description="Low complexity" evidence="13">
    <location>
        <begin position="118"/>
        <end position="131"/>
    </location>
</feature>
<evidence type="ECO:0000256" key="12">
    <source>
        <dbReference type="ARBA" id="ARBA00023242"/>
    </source>
</evidence>
<evidence type="ECO:0000256" key="8">
    <source>
        <dbReference type="ARBA" id="ARBA00022845"/>
    </source>
</evidence>
<feature type="compositionally biased region" description="Pro residues" evidence="13">
    <location>
        <begin position="734"/>
        <end position="753"/>
    </location>
</feature>
<dbReference type="GO" id="GO:0005737">
    <property type="term" value="C:cytoplasm"/>
    <property type="evidence" value="ECO:0007669"/>
    <property type="project" value="UniProtKB-SubCell"/>
</dbReference>
<dbReference type="Proteomes" id="UP000193467">
    <property type="component" value="Unassembled WGS sequence"/>
</dbReference>
<protein>
    <recommendedName>
        <fullName evidence="14">Btz domain-containing protein</fullName>
    </recommendedName>
</protein>
<keyword evidence="16" id="KW-1185">Reference proteome</keyword>
<feature type="compositionally biased region" description="Low complexity" evidence="13">
    <location>
        <begin position="724"/>
        <end position="733"/>
    </location>
</feature>
<comment type="subcellular location">
    <subcellularLocation>
        <location evidence="2">Cytoplasm</location>
    </subcellularLocation>
    <subcellularLocation>
        <location evidence="1">Nucleus</location>
    </subcellularLocation>
</comment>